<name>A0ABQ0C7G3_9PROT</name>
<dbReference type="InterPro" id="IPR017896">
    <property type="entry name" value="4Fe4S_Fe-S-bd"/>
</dbReference>
<evidence type="ECO:0000256" key="2">
    <source>
        <dbReference type="ARBA" id="ARBA00023004"/>
    </source>
</evidence>
<feature type="domain" description="4Fe-4S ferredoxin-type" evidence="4">
    <location>
        <begin position="13"/>
        <end position="45"/>
    </location>
</feature>
<evidence type="ECO:0000313" key="6">
    <source>
        <dbReference type="Proteomes" id="UP001628193"/>
    </source>
</evidence>
<evidence type="ECO:0000313" key="5">
    <source>
        <dbReference type="EMBL" id="GAB0056821.1"/>
    </source>
</evidence>
<sequence length="196" mass="22336">MAYDLTFAKDVYKKSEMGHWIKMCMQCGVCAGSCPLRAHWQHSPRQLFQMVRAGKRDEVLKSSDMWMCTSCYNCIVRCPRELPITHIIHGLARYAETEKMTDPLQPTRRFAVEVFWKNITATGRVGEAMLTMRLYFLDGLGAGIQRGLEMKDSAIGMLKTRRLNPIPFRGKIKGFDGMTKMLAKAAELEAKLENHA</sequence>
<dbReference type="InterPro" id="IPR017900">
    <property type="entry name" value="4Fe4S_Fe_S_CS"/>
</dbReference>
<reference evidence="5 6" key="2">
    <citation type="submission" date="2024-09" db="EMBL/GenBank/DDBJ databases">
        <title>Draft genome sequence of Candidatus Magnetaquicoccaceae bacterium FCR-1.</title>
        <authorList>
            <person name="Shimoshige H."/>
            <person name="Shimamura S."/>
            <person name="Taoka A."/>
            <person name="Kobayashi H."/>
            <person name="Maekawa T."/>
        </authorList>
    </citation>
    <scope>NUCLEOTIDE SEQUENCE [LARGE SCALE GENOMIC DNA]</scope>
    <source>
        <strain evidence="5 6">FCR-1</strain>
    </source>
</reference>
<dbReference type="SUPFAM" id="SSF46548">
    <property type="entry name" value="alpha-helical ferredoxin"/>
    <property type="match status" value="1"/>
</dbReference>
<evidence type="ECO:0000259" key="4">
    <source>
        <dbReference type="PROSITE" id="PS51379"/>
    </source>
</evidence>
<dbReference type="PANTHER" id="PTHR43255">
    <property type="entry name" value="IRON-SULFUR-BINDING OXIDOREDUCTASE FADF-RELATED-RELATED"/>
    <property type="match status" value="1"/>
</dbReference>
<reference evidence="5 6" key="1">
    <citation type="submission" date="2024-05" db="EMBL/GenBank/DDBJ databases">
        <authorList>
            <consortium name="Candidatus Magnetaquicoccaceae bacterium FCR-1 genome sequencing consortium"/>
            <person name="Shimoshige H."/>
            <person name="Shimamura S."/>
            <person name="Taoka A."/>
            <person name="Kobayashi H."/>
            <person name="Maekawa T."/>
        </authorList>
    </citation>
    <scope>NUCLEOTIDE SEQUENCE [LARGE SCALE GENOMIC DNA]</scope>
    <source>
        <strain evidence="5 6">FCR-1</strain>
    </source>
</reference>
<comment type="caution">
    <text evidence="5">The sequence shown here is derived from an EMBL/GenBank/DDBJ whole genome shotgun (WGS) entry which is preliminary data.</text>
</comment>
<dbReference type="InterPro" id="IPR051460">
    <property type="entry name" value="HdrC_iron-sulfur_subunit"/>
</dbReference>
<accession>A0ABQ0C7G3</accession>
<gene>
    <name evidence="5" type="ORF">SIID45300_01133</name>
</gene>
<evidence type="ECO:0000256" key="1">
    <source>
        <dbReference type="ARBA" id="ARBA00022723"/>
    </source>
</evidence>
<dbReference type="Pfam" id="PF13183">
    <property type="entry name" value="Fer4_8"/>
    <property type="match status" value="1"/>
</dbReference>
<proteinExistence type="predicted"/>
<dbReference type="PANTHER" id="PTHR43255:SF2">
    <property type="entry name" value="HETERODISULFIDE REDUCTASE RELATED PROTEIN"/>
    <property type="match status" value="1"/>
</dbReference>
<dbReference type="PROSITE" id="PS51379">
    <property type="entry name" value="4FE4S_FER_2"/>
    <property type="match status" value="1"/>
</dbReference>
<keyword evidence="2" id="KW-0408">Iron</keyword>
<dbReference type="InterPro" id="IPR009051">
    <property type="entry name" value="Helical_ferredxn"/>
</dbReference>
<dbReference type="Gene3D" id="1.10.1060.10">
    <property type="entry name" value="Alpha-helical ferredoxin"/>
    <property type="match status" value="1"/>
</dbReference>
<dbReference type="EMBL" id="BAAFGK010000004">
    <property type="protein sequence ID" value="GAB0056821.1"/>
    <property type="molecule type" value="Genomic_DNA"/>
</dbReference>
<dbReference type="RefSeq" id="WP_420904542.1">
    <property type="nucleotide sequence ID" value="NZ_BAAFGK010000004.1"/>
</dbReference>
<keyword evidence="3" id="KW-0411">Iron-sulfur</keyword>
<organism evidence="5 6">
    <name type="scientific">Candidatus Magnetaquiglobus chichijimensis</name>
    <dbReference type="NCBI Taxonomy" id="3141448"/>
    <lineage>
        <taxon>Bacteria</taxon>
        <taxon>Pseudomonadati</taxon>
        <taxon>Pseudomonadota</taxon>
        <taxon>Magnetococcia</taxon>
        <taxon>Magnetococcales</taxon>
        <taxon>Candidatus Magnetaquicoccaceae</taxon>
        <taxon>Candidatus Magnetaquiglobus</taxon>
    </lineage>
</organism>
<protein>
    <recommendedName>
        <fullName evidence="4">4Fe-4S ferredoxin-type domain-containing protein</fullName>
    </recommendedName>
</protein>
<keyword evidence="1" id="KW-0479">Metal-binding</keyword>
<dbReference type="Proteomes" id="UP001628193">
    <property type="component" value="Unassembled WGS sequence"/>
</dbReference>
<evidence type="ECO:0000256" key="3">
    <source>
        <dbReference type="ARBA" id="ARBA00023014"/>
    </source>
</evidence>
<dbReference type="PROSITE" id="PS00198">
    <property type="entry name" value="4FE4S_FER_1"/>
    <property type="match status" value="1"/>
</dbReference>
<keyword evidence="6" id="KW-1185">Reference proteome</keyword>